<comment type="caution">
    <text evidence="10">The sequence shown here is derived from an EMBL/GenBank/DDBJ whole genome shotgun (WGS) entry which is preliminary data.</text>
</comment>
<dbReference type="STRING" id="1408657.A0A0W4ZHI8"/>
<name>A0A0W4ZHI8_PNEJ7</name>
<evidence type="ECO:0000256" key="6">
    <source>
        <dbReference type="SAM" id="MobiDB-lite"/>
    </source>
</evidence>
<dbReference type="SMART" id="SM00132">
    <property type="entry name" value="LIM"/>
    <property type="match status" value="2"/>
</dbReference>
<reference evidence="11" key="1">
    <citation type="journal article" date="2016" name="Nat. Commun.">
        <title>Genome analysis of three Pneumocystis species reveals adaptation mechanisms to life exclusively in mammalian hosts.</title>
        <authorList>
            <person name="Ma L."/>
            <person name="Chen Z."/>
            <person name="Huang D.W."/>
            <person name="Kutty G."/>
            <person name="Ishihara M."/>
            <person name="Wang H."/>
            <person name="Abouelleil A."/>
            <person name="Bishop L."/>
            <person name="Davey E."/>
            <person name="Deng R."/>
            <person name="Deng X."/>
            <person name="Fan L."/>
            <person name="Fantoni G."/>
            <person name="Fitzgerald M."/>
            <person name="Gogineni E."/>
            <person name="Goldberg J.M."/>
            <person name="Handley G."/>
            <person name="Hu X."/>
            <person name="Huber C."/>
            <person name="Jiao X."/>
            <person name="Jones K."/>
            <person name="Levin J.Z."/>
            <person name="Liu Y."/>
            <person name="Macdonald P."/>
            <person name="Melnikov A."/>
            <person name="Raley C."/>
            <person name="Sassi M."/>
            <person name="Sherman B.T."/>
            <person name="Song X."/>
            <person name="Sykes S."/>
            <person name="Tran B."/>
            <person name="Walsh L."/>
            <person name="Xia Y."/>
            <person name="Yang J."/>
            <person name="Young S."/>
            <person name="Zeng Q."/>
            <person name="Zheng X."/>
            <person name="Stephens R."/>
            <person name="Nusbaum C."/>
            <person name="Birren B.W."/>
            <person name="Azadi P."/>
            <person name="Lempicki R.A."/>
            <person name="Cuomo C.A."/>
            <person name="Kovacs J.A."/>
        </authorList>
    </citation>
    <scope>NUCLEOTIDE SEQUENCE [LARGE SCALE GENOMIC DNA]</scope>
    <source>
        <strain evidence="11">RU7</strain>
    </source>
</reference>
<keyword evidence="4" id="KW-0440">LIM domain</keyword>
<evidence type="ECO:0000313" key="10">
    <source>
        <dbReference type="EMBL" id="KTW27830.1"/>
    </source>
</evidence>
<dbReference type="Gene3D" id="2.10.110.10">
    <property type="entry name" value="Cysteine Rich Protein"/>
    <property type="match status" value="2"/>
</dbReference>
<dbReference type="InterPro" id="IPR000198">
    <property type="entry name" value="RhoGAP_dom"/>
</dbReference>
<keyword evidence="11" id="KW-1185">Reference proteome</keyword>
<dbReference type="InterPro" id="IPR001781">
    <property type="entry name" value="Znf_LIM"/>
</dbReference>
<dbReference type="GeneID" id="28941315"/>
<dbReference type="SMART" id="SM00109">
    <property type="entry name" value="C1"/>
    <property type="match status" value="1"/>
</dbReference>
<dbReference type="SUPFAM" id="SSF48350">
    <property type="entry name" value="GTPase activation domain, GAP"/>
    <property type="match status" value="1"/>
</dbReference>
<dbReference type="InterPro" id="IPR051854">
    <property type="entry name" value="Rho-type_GAP"/>
</dbReference>
<dbReference type="CDD" id="cd09395">
    <property type="entry name" value="LIM2_Rga"/>
    <property type="match status" value="1"/>
</dbReference>
<keyword evidence="5" id="KW-0175">Coiled coil</keyword>
<evidence type="ECO:0000259" key="9">
    <source>
        <dbReference type="PROSITE" id="PS50238"/>
    </source>
</evidence>
<evidence type="ECO:0000313" key="11">
    <source>
        <dbReference type="Proteomes" id="UP000053447"/>
    </source>
</evidence>
<keyword evidence="2 4" id="KW-0479">Metal-binding</keyword>
<feature type="coiled-coil region" evidence="5">
    <location>
        <begin position="704"/>
        <end position="731"/>
    </location>
</feature>
<protein>
    <recommendedName>
        <fullName evidence="12">RhoGAP-domain-containing protein</fullName>
    </recommendedName>
</protein>
<evidence type="ECO:0008006" key="12">
    <source>
        <dbReference type="Google" id="ProtNLM"/>
    </source>
</evidence>
<dbReference type="PROSITE" id="PS00478">
    <property type="entry name" value="LIM_DOMAIN_1"/>
    <property type="match status" value="2"/>
</dbReference>
<dbReference type="GO" id="GO:0032153">
    <property type="term" value="C:cell division site"/>
    <property type="evidence" value="ECO:0007669"/>
    <property type="project" value="UniProtKB-ARBA"/>
</dbReference>
<evidence type="ECO:0000259" key="7">
    <source>
        <dbReference type="PROSITE" id="PS50023"/>
    </source>
</evidence>
<feature type="region of interest" description="Disordered" evidence="6">
    <location>
        <begin position="475"/>
        <end position="501"/>
    </location>
</feature>
<dbReference type="CDD" id="cd20824">
    <property type="entry name" value="C1_SpBZZ1-like"/>
    <property type="match status" value="1"/>
</dbReference>
<gene>
    <name evidence="10" type="ORF">T551_02797</name>
</gene>
<dbReference type="GO" id="GO:0005096">
    <property type="term" value="F:GTPase activator activity"/>
    <property type="evidence" value="ECO:0007669"/>
    <property type="project" value="UniProtKB-KW"/>
</dbReference>
<dbReference type="Pfam" id="PF00620">
    <property type="entry name" value="RhoGAP"/>
    <property type="match status" value="1"/>
</dbReference>
<dbReference type="GO" id="GO:0005938">
    <property type="term" value="C:cell cortex"/>
    <property type="evidence" value="ECO:0007669"/>
    <property type="project" value="UniProtKB-ARBA"/>
</dbReference>
<dbReference type="PANTHER" id="PTHR46075:SF2">
    <property type="entry name" value="RHO GTPASE ACTIVATING PROTEIN AT 5A, ISOFORM A"/>
    <property type="match status" value="1"/>
</dbReference>
<dbReference type="SUPFAM" id="SSF57889">
    <property type="entry name" value="Cysteine-rich domain"/>
    <property type="match status" value="1"/>
</dbReference>
<dbReference type="PROSITE" id="PS00479">
    <property type="entry name" value="ZF_DAG_PE_1"/>
    <property type="match status" value="1"/>
</dbReference>
<evidence type="ECO:0000256" key="5">
    <source>
        <dbReference type="SAM" id="Coils"/>
    </source>
</evidence>
<feature type="region of interest" description="Disordered" evidence="6">
    <location>
        <begin position="767"/>
        <end position="801"/>
    </location>
</feature>
<feature type="domain" description="Rho-GAP" evidence="9">
    <location>
        <begin position="985"/>
        <end position="1175"/>
    </location>
</feature>
<dbReference type="Gene3D" id="3.30.60.20">
    <property type="match status" value="1"/>
</dbReference>
<dbReference type="OrthoDB" id="79452at2759"/>
<dbReference type="GO" id="GO:0007165">
    <property type="term" value="P:signal transduction"/>
    <property type="evidence" value="ECO:0007669"/>
    <property type="project" value="InterPro"/>
</dbReference>
<proteinExistence type="predicted"/>
<feature type="region of interest" description="Disordered" evidence="6">
    <location>
        <begin position="820"/>
        <end position="844"/>
    </location>
</feature>
<dbReference type="AlphaFoldDB" id="A0A0W4ZHI8"/>
<organism evidence="10 11">
    <name type="scientific">Pneumocystis jirovecii (strain RU7)</name>
    <name type="common">Human pneumocystis pneumonia agent</name>
    <dbReference type="NCBI Taxonomy" id="1408657"/>
    <lineage>
        <taxon>Eukaryota</taxon>
        <taxon>Fungi</taxon>
        <taxon>Dikarya</taxon>
        <taxon>Ascomycota</taxon>
        <taxon>Taphrinomycotina</taxon>
        <taxon>Pneumocystomycetes</taxon>
        <taxon>Pneumocystaceae</taxon>
        <taxon>Pneumocystis</taxon>
    </lineage>
</organism>
<feature type="region of interest" description="Disordered" evidence="6">
    <location>
        <begin position="569"/>
        <end position="589"/>
    </location>
</feature>
<feature type="domain" description="Phorbol-ester/DAG-type" evidence="8">
    <location>
        <begin position="908"/>
        <end position="955"/>
    </location>
</feature>
<dbReference type="SMART" id="SM00324">
    <property type="entry name" value="RhoGAP"/>
    <property type="match status" value="1"/>
</dbReference>
<dbReference type="InterPro" id="IPR008936">
    <property type="entry name" value="Rho_GTPase_activation_prot"/>
</dbReference>
<keyword evidence="3 4" id="KW-0862">Zinc</keyword>
<feature type="domain" description="LIM zinc-binding" evidence="7">
    <location>
        <begin position="26"/>
        <end position="82"/>
    </location>
</feature>
<dbReference type="PROSITE" id="PS50023">
    <property type="entry name" value="LIM_DOMAIN_2"/>
    <property type="match status" value="2"/>
</dbReference>
<dbReference type="VEuPathDB" id="FungiDB:T551_02797"/>
<feature type="compositionally biased region" description="Polar residues" evidence="6">
    <location>
        <begin position="484"/>
        <end position="501"/>
    </location>
</feature>
<dbReference type="Gene3D" id="1.10.555.10">
    <property type="entry name" value="Rho GTPase activation protein"/>
    <property type="match status" value="1"/>
</dbReference>
<dbReference type="PANTHER" id="PTHR46075">
    <property type="entry name" value="CHIMERIN FAMILY MEMBER"/>
    <property type="match status" value="1"/>
</dbReference>
<keyword evidence="1" id="KW-0343">GTPase activation</keyword>
<evidence type="ECO:0000256" key="1">
    <source>
        <dbReference type="ARBA" id="ARBA00022468"/>
    </source>
</evidence>
<evidence type="ECO:0000256" key="3">
    <source>
        <dbReference type="ARBA" id="ARBA00022833"/>
    </source>
</evidence>
<dbReference type="GO" id="GO:0046872">
    <property type="term" value="F:metal ion binding"/>
    <property type="evidence" value="ECO:0007669"/>
    <property type="project" value="UniProtKB-KW"/>
</dbReference>
<dbReference type="EMBL" id="LFWA01000013">
    <property type="protein sequence ID" value="KTW27830.1"/>
    <property type="molecule type" value="Genomic_DNA"/>
</dbReference>
<feature type="domain" description="LIM zinc-binding" evidence="7">
    <location>
        <begin position="83"/>
        <end position="142"/>
    </location>
</feature>
<dbReference type="RefSeq" id="XP_018228601.1">
    <property type="nucleotide sequence ID" value="XM_018375060.1"/>
</dbReference>
<evidence type="ECO:0000259" key="8">
    <source>
        <dbReference type="PROSITE" id="PS50081"/>
    </source>
</evidence>
<sequence length="1189" mass="134726">MATSDSDVLSVSSYLSLDRDAEIPDPCCNGCNLTIEEGSVVAFGGHIWHVGCFRCAKCNRQVSHNSDVLLLFDGSPVCDKCSCNCKVCNKHIDGFAIMTGNETYHSECFRCDACKRKIEDLVFAKTNQGIYCMSCHNNKMEQNKSFEKESQFPVTFGALNKSLPSIPKSSTTNRLNLQTSSTASAVHDEVTGRPYIRFSPKISQTELLNVNQLFPEFENEDNLNSKNDLMGLPPILSCHEPSDFFDFPKTTINSETEYTSKTRNLASDNTIVNIANSNVTNINTTNVNTFSTETSVLTSNPENSLLLPNYENSLSTEGVSETEKHTEEKPIEEFLSEEFFNSKKFNDLTNFLKIKDLQKSGHIPPLKANTRNTSLIGNNGNRYSISLENNSKNVKPDFEENIYSHNFSSKYSYPFHLSISALAQKISNDSSYIVNNIPKKHEFFDFKSHNKDYNSKDLDFDISFKKNQGYNYHSKIPPIHSDSKSASPSSTRLEISNSPKDLTSNETNINLLESKVSNASLEVPCMEYSSLQQFEKDICDYDGNYIRNQTLERNNSNQSYSKILSVIRHRKSASESKRKTSKNSAFLKHSRIHKSQLQPSYLDLNESSEIIEDNEKKDQQKTENSYFLKKPEIKTTDNESTSLDKDILKKKTLLVELDAKREIALQELKVLENEQLVSQDCIISNEIFINTIISKLSTSLKNLKNNFQSEIETLILQRNALYEENTQLQNLRSKITQDVHQLNFKKLELRDLNDKLVQKIQDQFRTYKGSGGASPVGANNLFRNENTKPLPPIITPVSKSSNNDNFDSISYTESVSTPASEKAKLEYTESSDDNSLSKIPNKDENRSLDNKISAWKKSTALTKNLVKGFNKTRMSENNDIHNECGNTSLLSSLNNLTFNNSLSSNNLKHTFSTYTFLRITKCDYCGGKLWGNEMRCLGCGIPCHIKCIGDIVTNCNKSSEYLPYHEDTSYTSNPVNLYVSTLFGNDLTKQIQVENRNIPFIVTKCIDEVEKRGMFFEGIYRKSGSASQMRSLVDAFNRNDVNSLSQSKFEDISVITSVLKQYFRKLPNPLITYDAYKPFLEIAVSNKTWMEKLELIKDVLSILPKAHYDCLEFLILHLFSRVTKHSEKNLMSSKNLAVVFSPTLLRDESGMRDIIDIQAKNIGMQYLLDNAESIFGDSSKEEHENNGFI</sequence>
<evidence type="ECO:0000256" key="2">
    <source>
        <dbReference type="ARBA" id="ARBA00022723"/>
    </source>
</evidence>
<dbReference type="InterPro" id="IPR046349">
    <property type="entry name" value="C1-like_sf"/>
</dbReference>
<dbReference type="Pfam" id="PF00412">
    <property type="entry name" value="LIM"/>
    <property type="match status" value="2"/>
</dbReference>
<dbReference type="PROSITE" id="PS50081">
    <property type="entry name" value="ZF_DAG_PE_2"/>
    <property type="match status" value="1"/>
</dbReference>
<dbReference type="Pfam" id="PF00130">
    <property type="entry name" value="C1_1"/>
    <property type="match status" value="1"/>
</dbReference>
<accession>A0A0W4ZHI8</accession>
<dbReference type="InterPro" id="IPR002219">
    <property type="entry name" value="PKC_DAG/PE"/>
</dbReference>
<evidence type="ECO:0000256" key="4">
    <source>
        <dbReference type="PROSITE-ProRule" id="PRU00125"/>
    </source>
</evidence>
<dbReference type="Proteomes" id="UP000053447">
    <property type="component" value="Unassembled WGS sequence"/>
</dbReference>
<dbReference type="PROSITE" id="PS50238">
    <property type="entry name" value="RHOGAP"/>
    <property type="match status" value="1"/>
</dbReference>